<evidence type="ECO:0000313" key="3">
    <source>
        <dbReference type="Proteomes" id="UP000054248"/>
    </source>
</evidence>
<dbReference type="Proteomes" id="UP000054248">
    <property type="component" value="Unassembled WGS sequence"/>
</dbReference>
<dbReference type="HOGENOM" id="CLU_1548749_0_0_1"/>
<dbReference type="EMBL" id="KN823103">
    <property type="protein sequence ID" value="KIO22707.1"/>
    <property type="molecule type" value="Genomic_DNA"/>
</dbReference>
<evidence type="ECO:0000256" key="1">
    <source>
        <dbReference type="SAM" id="MobiDB-lite"/>
    </source>
</evidence>
<dbReference type="AlphaFoldDB" id="A0A0C3LMY3"/>
<evidence type="ECO:0000313" key="2">
    <source>
        <dbReference type="EMBL" id="KIO22707.1"/>
    </source>
</evidence>
<reference evidence="3" key="2">
    <citation type="submission" date="2015-01" db="EMBL/GenBank/DDBJ databases">
        <title>Evolutionary Origins and Diversification of the Mycorrhizal Mutualists.</title>
        <authorList>
            <consortium name="DOE Joint Genome Institute"/>
            <consortium name="Mycorrhizal Genomics Consortium"/>
            <person name="Kohler A."/>
            <person name="Kuo A."/>
            <person name="Nagy L.G."/>
            <person name="Floudas D."/>
            <person name="Copeland A."/>
            <person name="Barry K.W."/>
            <person name="Cichocki N."/>
            <person name="Veneault-Fourrey C."/>
            <person name="LaButti K."/>
            <person name="Lindquist E.A."/>
            <person name="Lipzen A."/>
            <person name="Lundell T."/>
            <person name="Morin E."/>
            <person name="Murat C."/>
            <person name="Riley R."/>
            <person name="Ohm R."/>
            <person name="Sun H."/>
            <person name="Tunlid A."/>
            <person name="Henrissat B."/>
            <person name="Grigoriev I.V."/>
            <person name="Hibbett D.S."/>
            <person name="Martin F."/>
        </authorList>
    </citation>
    <scope>NUCLEOTIDE SEQUENCE [LARGE SCALE GENOMIC DNA]</scope>
    <source>
        <strain evidence="3">MUT 4182</strain>
    </source>
</reference>
<name>A0A0C3LMY3_9AGAM</name>
<gene>
    <name evidence="2" type="ORF">M407DRAFT_27810</name>
</gene>
<feature type="region of interest" description="Disordered" evidence="1">
    <location>
        <begin position="1"/>
        <end position="36"/>
    </location>
</feature>
<feature type="compositionally biased region" description="Basic and acidic residues" evidence="1">
    <location>
        <begin position="21"/>
        <end position="36"/>
    </location>
</feature>
<keyword evidence="3" id="KW-1185">Reference proteome</keyword>
<protein>
    <submittedName>
        <fullName evidence="2">Uncharacterized protein</fullName>
    </submittedName>
</protein>
<accession>A0A0C3LMY3</accession>
<reference evidence="2 3" key="1">
    <citation type="submission" date="2014-04" db="EMBL/GenBank/DDBJ databases">
        <authorList>
            <consortium name="DOE Joint Genome Institute"/>
            <person name="Kuo A."/>
            <person name="Girlanda M."/>
            <person name="Perotto S."/>
            <person name="Kohler A."/>
            <person name="Nagy L.G."/>
            <person name="Floudas D."/>
            <person name="Copeland A."/>
            <person name="Barry K.W."/>
            <person name="Cichocki N."/>
            <person name="Veneault-Fourrey C."/>
            <person name="LaButti K."/>
            <person name="Lindquist E.A."/>
            <person name="Lipzen A."/>
            <person name="Lundell T."/>
            <person name="Morin E."/>
            <person name="Murat C."/>
            <person name="Sun H."/>
            <person name="Tunlid A."/>
            <person name="Henrissat B."/>
            <person name="Grigoriev I.V."/>
            <person name="Hibbett D.S."/>
            <person name="Martin F."/>
            <person name="Nordberg H.P."/>
            <person name="Cantor M.N."/>
            <person name="Hua S.X."/>
        </authorList>
    </citation>
    <scope>NUCLEOTIDE SEQUENCE [LARGE SCALE GENOMIC DNA]</scope>
    <source>
        <strain evidence="2 3">MUT 4182</strain>
    </source>
</reference>
<proteinExistence type="predicted"/>
<organism evidence="2 3">
    <name type="scientific">Tulasnella calospora MUT 4182</name>
    <dbReference type="NCBI Taxonomy" id="1051891"/>
    <lineage>
        <taxon>Eukaryota</taxon>
        <taxon>Fungi</taxon>
        <taxon>Dikarya</taxon>
        <taxon>Basidiomycota</taxon>
        <taxon>Agaricomycotina</taxon>
        <taxon>Agaricomycetes</taxon>
        <taxon>Cantharellales</taxon>
        <taxon>Tulasnellaceae</taxon>
        <taxon>Tulasnella</taxon>
    </lineage>
</organism>
<sequence length="173" mass="18599">MILLNGRSGEVSRGGVANSSAEEHQGSGRFDKATRLPPHDADFNVANIDWTYVDWLASSVNVTRASNGATYRGPYGIAGPQSAKAWMWRWRRPVGAPSPNSAITADTSVVITETNGPTTLETTFSGHPFSGLSPSFDDCPLPVEIRPKPSASKASSSSDAECAYMLKRAPEWR</sequence>